<accession>A0A542Y5S7</accession>
<dbReference type="SUPFAM" id="SSF47789">
    <property type="entry name" value="C-terminal domain of RNA polymerase alpha subunit"/>
    <property type="match status" value="1"/>
</dbReference>
<sequence>MSTRDVPEQIGDLPRIGRPATSALLLAGISTLAEVSGLSRAELLSLHGVGPKAVRILEAALAENGQTLRQ</sequence>
<dbReference type="EMBL" id="VFON01000001">
    <property type="protein sequence ID" value="TQL43416.1"/>
    <property type="molecule type" value="Genomic_DNA"/>
</dbReference>
<comment type="caution">
    <text evidence="1">The sequence shown here is derived from an EMBL/GenBank/DDBJ whole genome shotgun (WGS) entry which is preliminary data.</text>
</comment>
<organism evidence="1 2">
    <name type="scientific">Leucobacter komagatae</name>
    <dbReference type="NCBI Taxonomy" id="55969"/>
    <lineage>
        <taxon>Bacteria</taxon>
        <taxon>Bacillati</taxon>
        <taxon>Actinomycetota</taxon>
        <taxon>Actinomycetes</taxon>
        <taxon>Micrococcales</taxon>
        <taxon>Microbacteriaceae</taxon>
        <taxon>Leucobacter</taxon>
    </lineage>
</organism>
<name>A0A542Y5S7_9MICO</name>
<dbReference type="OrthoDB" id="7950977at2"/>
<dbReference type="AlphaFoldDB" id="A0A542Y5S7"/>
<keyword evidence="2" id="KW-1185">Reference proteome</keyword>
<dbReference type="Proteomes" id="UP000319094">
    <property type="component" value="Unassembled WGS sequence"/>
</dbReference>
<dbReference type="RefSeq" id="WP_141886736.1">
    <property type="nucleotide sequence ID" value="NZ_BAAAUY010000010.1"/>
</dbReference>
<gene>
    <name evidence="1" type="ORF">FB468_1437</name>
</gene>
<evidence type="ECO:0008006" key="3">
    <source>
        <dbReference type="Google" id="ProtNLM"/>
    </source>
</evidence>
<evidence type="ECO:0000313" key="2">
    <source>
        <dbReference type="Proteomes" id="UP000319094"/>
    </source>
</evidence>
<protein>
    <recommendedName>
        <fullName evidence="3">DNA-binding protein</fullName>
    </recommendedName>
</protein>
<dbReference type="Gene3D" id="1.10.150.20">
    <property type="entry name" value="5' to 3' exonuclease, C-terminal subdomain"/>
    <property type="match status" value="1"/>
</dbReference>
<evidence type="ECO:0000313" key="1">
    <source>
        <dbReference type="EMBL" id="TQL43416.1"/>
    </source>
</evidence>
<reference evidence="1 2" key="1">
    <citation type="submission" date="2019-06" db="EMBL/GenBank/DDBJ databases">
        <title>Sequencing the genomes of 1000 actinobacteria strains.</title>
        <authorList>
            <person name="Klenk H.-P."/>
        </authorList>
    </citation>
    <scope>NUCLEOTIDE SEQUENCE [LARGE SCALE GENOMIC DNA]</scope>
    <source>
        <strain evidence="1 2">DSM 8803</strain>
    </source>
</reference>
<proteinExistence type="predicted"/>